<accession>A0A9D1ZGF0</accession>
<evidence type="ECO:0000313" key="1">
    <source>
        <dbReference type="EMBL" id="HIY87695.1"/>
    </source>
</evidence>
<dbReference type="Pfam" id="PF19867">
    <property type="entry name" value="DUF6340"/>
    <property type="match status" value="1"/>
</dbReference>
<sequence length="366" mass="41784">MKRNCFYPLLALLWLTTGCQSVQPLYIDYMLPAEVSFPSSLKRVGVVNNMPISPEVTRMPEDAEPPKDKLEIRRKTEYYLGDARLATESLAESLAAENYFDEVIICDSALRAYDQMPRESTLSRAEVNRLSRDLGVDFLVALENVQLRSLRRVNRLPDINAYYETTDVKVLPTFSVYLPNRNGALATIQSIDSIFWEEMGTSEGELQARSIPKDELIEAASQFAGTLPVRHLLPHWKTTQRYLFTGGSVDMRDAAVYVREGNWPDAITLWKRHYAQKKGKQKMYAACNIALGYEMQDSIAAATEWAEKAQHVAYQIDRLDEKNVGNLNAADVPNYVFTTVYLQELQERLQGMARLDAQMQRFKDEE</sequence>
<protein>
    <submittedName>
        <fullName evidence="1">Tetratricopeptide repeat protein</fullName>
    </submittedName>
</protein>
<dbReference type="PROSITE" id="PS51257">
    <property type="entry name" value="PROKAR_LIPOPROTEIN"/>
    <property type="match status" value="1"/>
</dbReference>
<comment type="caution">
    <text evidence="1">The sequence shown here is derived from an EMBL/GenBank/DDBJ whole genome shotgun (WGS) entry which is preliminary data.</text>
</comment>
<dbReference type="Proteomes" id="UP000886851">
    <property type="component" value="Unassembled WGS sequence"/>
</dbReference>
<reference evidence="1" key="2">
    <citation type="submission" date="2021-04" db="EMBL/GenBank/DDBJ databases">
        <authorList>
            <person name="Gilroy R."/>
        </authorList>
    </citation>
    <scope>NUCLEOTIDE SEQUENCE</scope>
    <source>
        <strain evidence="1">Gambia2-208</strain>
    </source>
</reference>
<dbReference type="AlphaFoldDB" id="A0A9D1ZGF0"/>
<evidence type="ECO:0000313" key="2">
    <source>
        <dbReference type="Proteomes" id="UP000886851"/>
    </source>
</evidence>
<proteinExistence type="predicted"/>
<organism evidence="1 2">
    <name type="scientific">Candidatus Bacteroides pullicola</name>
    <dbReference type="NCBI Taxonomy" id="2838475"/>
    <lineage>
        <taxon>Bacteria</taxon>
        <taxon>Pseudomonadati</taxon>
        <taxon>Bacteroidota</taxon>
        <taxon>Bacteroidia</taxon>
        <taxon>Bacteroidales</taxon>
        <taxon>Bacteroidaceae</taxon>
        <taxon>Bacteroides</taxon>
    </lineage>
</organism>
<gene>
    <name evidence="1" type="ORF">H9824_03185</name>
</gene>
<reference evidence="1" key="1">
    <citation type="journal article" date="2021" name="PeerJ">
        <title>Extensive microbial diversity within the chicken gut microbiome revealed by metagenomics and culture.</title>
        <authorList>
            <person name="Gilroy R."/>
            <person name="Ravi A."/>
            <person name="Getino M."/>
            <person name="Pursley I."/>
            <person name="Horton D.L."/>
            <person name="Alikhan N.F."/>
            <person name="Baker D."/>
            <person name="Gharbi K."/>
            <person name="Hall N."/>
            <person name="Watson M."/>
            <person name="Adriaenssens E.M."/>
            <person name="Foster-Nyarko E."/>
            <person name="Jarju S."/>
            <person name="Secka A."/>
            <person name="Antonio M."/>
            <person name="Oren A."/>
            <person name="Chaudhuri R.R."/>
            <person name="La Ragione R."/>
            <person name="Hildebrand F."/>
            <person name="Pallen M.J."/>
        </authorList>
    </citation>
    <scope>NUCLEOTIDE SEQUENCE</scope>
    <source>
        <strain evidence="1">Gambia2-208</strain>
    </source>
</reference>
<name>A0A9D1ZGF0_9BACE</name>
<dbReference type="InterPro" id="IPR045921">
    <property type="entry name" value="DUF6340"/>
</dbReference>
<dbReference type="EMBL" id="DXCV01000029">
    <property type="protein sequence ID" value="HIY87695.1"/>
    <property type="molecule type" value="Genomic_DNA"/>
</dbReference>